<dbReference type="AlphaFoldDB" id="E4UYD0"/>
<organism evidence="2">
    <name type="scientific">Arthroderma gypseum (strain ATCC MYA-4604 / CBS 118893)</name>
    <name type="common">Microsporum gypseum</name>
    <dbReference type="NCBI Taxonomy" id="535722"/>
    <lineage>
        <taxon>Eukaryota</taxon>
        <taxon>Fungi</taxon>
        <taxon>Dikarya</taxon>
        <taxon>Ascomycota</taxon>
        <taxon>Pezizomycotina</taxon>
        <taxon>Eurotiomycetes</taxon>
        <taxon>Eurotiomycetidae</taxon>
        <taxon>Onygenales</taxon>
        <taxon>Arthrodermataceae</taxon>
        <taxon>Nannizzia</taxon>
    </lineage>
</organism>
<reference evidence="2" key="1">
    <citation type="journal article" date="2012" name="MBio">
        <title>Comparative genome analysis of Trichophyton rubrum and related dermatophytes reveals candidate genes involved in infection.</title>
        <authorList>
            <person name="Martinez D.A."/>
            <person name="Oliver B.G."/>
            <person name="Graeser Y."/>
            <person name="Goldberg J.M."/>
            <person name="Li W."/>
            <person name="Martinez-Rossi N.M."/>
            <person name="Monod M."/>
            <person name="Shelest E."/>
            <person name="Barton R.C."/>
            <person name="Birch E."/>
            <person name="Brakhage A.A."/>
            <person name="Chen Z."/>
            <person name="Gurr S.J."/>
            <person name="Heiman D."/>
            <person name="Heitman J."/>
            <person name="Kosti I."/>
            <person name="Rossi A."/>
            <person name="Saif S."/>
            <person name="Samalova M."/>
            <person name="Saunders C.W."/>
            <person name="Shea T."/>
            <person name="Summerbell R.C."/>
            <person name="Xu J."/>
            <person name="Young S."/>
            <person name="Zeng Q."/>
            <person name="Birren B.W."/>
            <person name="Cuomo C.A."/>
            <person name="White T.C."/>
        </authorList>
    </citation>
    <scope>NUCLEOTIDE SEQUENCE [LARGE SCALE GENOMIC DNA]</scope>
    <source>
        <strain evidence="2">ATCC MYA-4604 / CBS 118893</strain>
    </source>
</reference>
<proteinExistence type="predicted"/>
<protein>
    <submittedName>
        <fullName evidence="1">Uncharacterized protein</fullName>
    </submittedName>
</protein>
<dbReference type="InParanoid" id="E4UYD0"/>
<dbReference type="OMA" id="AHAREMH"/>
<dbReference type="EMBL" id="DS989825">
    <property type="protein sequence ID" value="EFR02093.1"/>
    <property type="molecule type" value="Genomic_DNA"/>
</dbReference>
<dbReference type="Proteomes" id="UP000002669">
    <property type="component" value="Unassembled WGS sequence"/>
</dbReference>
<sequence length="98" mass="10851">MPLDVTPWWKTDAAALLGVYQAAHAREMHTAESVLPRPKAQYTRIQAPPERNEAAKLAVRDENAREAEEVEVSTFCCDAKSEEKKAKAEAAKGLSGWK</sequence>
<dbReference type="GeneID" id="10027774"/>
<keyword evidence="2" id="KW-1185">Reference proteome</keyword>
<evidence type="ECO:0000313" key="1">
    <source>
        <dbReference type="EMBL" id="EFR02093.1"/>
    </source>
</evidence>
<accession>E4UYD0</accession>
<gene>
    <name evidence="1" type="ORF">MGYG_09071</name>
</gene>
<dbReference type="eggNOG" id="ENOG502RQ5N">
    <property type="taxonomic scope" value="Eukaryota"/>
</dbReference>
<dbReference type="RefSeq" id="XP_003172504.1">
    <property type="nucleotide sequence ID" value="XM_003172456.1"/>
</dbReference>
<evidence type="ECO:0000313" key="2">
    <source>
        <dbReference type="Proteomes" id="UP000002669"/>
    </source>
</evidence>
<name>E4UYD0_ARTGP</name>
<dbReference type="VEuPathDB" id="FungiDB:MGYG_09071"/>
<dbReference type="HOGENOM" id="CLU_2385713_0_0_1"/>